<proteinExistence type="predicted"/>
<evidence type="ECO:0000313" key="2">
    <source>
        <dbReference type="EMBL" id="GAA4329143.1"/>
    </source>
</evidence>
<protein>
    <submittedName>
        <fullName evidence="2">Uncharacterized protein</fullName>
    </submittedName>
</protein>
<reference evidence="3" key="1">
    <citation type="journal article" date="2019" name="Int. J. Syst. Evol. Microbiol.">
        <title>The Global Catalogue of Microorganisms (GCM) 10K type strain sequencing project: providing services to taxonomists for standard genome sequencing and annotation.</title>
        <authorList>
            <consortium name="The Broad Institute Genomics Platform"/>
            <consortium name="The Broad Institute Genome Sequencing Center for Infectious Disease"/>
            <person name="Wu L."/>
            <person name="Ma J."/>
        </authorList>
    </citation>
    <scope>NUCLEOTIDE SEQUENCE [LARGE SCALE GENOMIC DNA]</scope>
    <source>
        <strain evidence="3">JCM 17705</strain>
    </source>
</reference>
<sequence>MILQIEITPDQIKSLVSLIDKNLELENIKAQLIAADAKTDDSQAGEIPVEGDNEFIKRME</sequence>
<evidence type="ECO:0000313" key="3">
    <source>
        <dbReference type="Proteomes" id="UP001500582"/>
    </source>
</evidence>
<name>A0ABP8GST3_9SPHI</name>
<accession>A0ABP8GST3</accession>
<dbReference type="RefSeq" id="WP_345212294.1">
    <property type="nucleotide sequence ID" value="NZ_BAABFT010000009.1"/>
</dbReference>
<evidence type="ECO:0000256" key="1">
    <source>
        <dbReference type="SAM" id="MobiDB-lite"/>
    </source>
</evidence>
<keyword evidence="3" id="KW-1185">Reference proteome</keyword>
<organism evidence="2 3">
    <name type="scientific">Mucilaginibacter gynuensis</name>
    <dbReference type="NCBI Taxonomy" id="1302236"/>
    <lineage>
        <taxon>Bacteria</taxon>
        <taxon>Pseudomonadati</taxon>
        <taxon>Bacteroidota</taxon>
        <taxon>Sphingobacteriia</taxon>
        <taxon>Sphingobacteriales</taxon>
        <taxon>Sphingobacteriaceae</taxon>
        <taxon>Mucilaginibacter</taxon>
    </lineage>
</organism>
<dbReference type="Proteomes" id="UP001500582">
    <property type="component" value="Unassembled WGS sequence"/>
</dbReference>
<comment type="caution">
    <text evidence="2">The sequence shown here is derived from an EMBL/GenBank/DDBJ whole genome shotgun (WGS) entry which is preliminary data.</text>
</comment>
<gene>
    <name evidence="2" type="ORF">GCM10023149_33610</name>
</gene>
<dbReference type="EMBL" id="BAABFT010000009">
    <property type="protein sequence ID" value="GAA4329143.1"/>
    <property type="molecule type" value="Genomic_DNA"/>
</dbReference>
<feature type="region of interest" description="Disordered" evidence="1">
    <location>
        <begin position="41"/>
        <end position="60"/>
    </location>
</feature>